<dbReference type="EMBL" id="AUZJ01000043">
    <property type="protein sequence ID" value="ERF60392.1"/>
    <property type="molecule type" value="Genomic_DNA"/>
</dbReference>
<proteinExistence type="predicted"/>
<dbReference type="SMART" id="SM00897">
    <property type="entry name" value="FIST"/>
    <property type="match status" value="1"/>
</dbReference>
<evidence type="ECO:0000313" key="3">
    <source>
        <dbReference type="EMBL" id="ERF60392.1"/>
    </source>
</evidence>
<dbReference type="InterPro" id="IPR013702">
    <property type="entry name" value="FIST_domain_N"/>
</dbReference>
<evidence type="ECO:0000313" key="6">
    <source>
        <dbReference type="Proteomes" id="UP000016646"/>
    </source>
</evidence>
<keyword evidence="6" id="KW-1185">Reference proteome</keyword>
<dbReference type="Proteomes" id="UP000016412">
    <property type="component" value="Unassembled WGS sequence"/>
</dbReference>
<dbReference type="RefSeq" id="WP_021330790.1">
    <property type="nucleotide sequence ID" value="NZ_AUZJ01000043.1"/>
</dbReference>
<feature type="domain" description="FIST C-domain" evidence="2">
    <location>
        <begin position="214"/>
        <end position="345"/>
    </location>
</feature>
<dbReference type="Pfam" id="PF10442">
    <property type="entry name" value="FIST_C"/>
    <property type="match status" value="1"/>
</dbReference>
<dbReference type="EMBL" id="AVQI01000028">
    <property type="protein sequence ID" value="ERK04075.1"/>
    <property type="molecule type" value="Genomic_DNA"/>
</dbReference>
<dbReference type="STRING" id="1125725.HMPREF1325_2533"/>
<sequence>MSIAAGAVFGIRCGNFFASSIYDFSALSAEIKARFPDAEVIGTTTCGEISMKGFTNHSIVLTAVSGSEIRFAGVLLDAVNKFPIIHKTKILSAMNRCGIDANDPACHTHAFALAFVNGICYAEEALLSVFYAVVPNDKFIIAGGGAGDDLRFIKTYVSYNGDVVSDGAVILFFNTSLKFDIRKENIYKPNGKQVTVTQADVARRLIRTMNYSSPKKEYAAAVGCPESGVGDVTFDHPLGRRIGDEIFITAFDKFNSDGTVNMQGRVLPGSLIDILEPDNYEEISRNTCDEILSIIRRPQFVMFINCAFRALLFARDKSGPVMTSIYNAKFPVYCGFSSYGELFRKVYLNQTLVSIVIGE</sequence>
<dbReference type="PANTHER" id="PTHR40252">
    <property type="entry name" value="BLR0328 PROTEIN"/>
    <property type="match status" value="1"/>
</dbReference>
<dbReference type="PANTHER" id="PTHR40252:SF2">
    <property type="entry name" value="BLR0328 PROTEIN"/>
    <property type="match status" value="1"/>
</dbReference>
<dbReference type="InterPro" id="IPR019494">
    <property type="entry name" value="FIST_C"/>
</dbReference>
<evidence type="ECO:0000259" key="2">
    <source>
        <dbReference type="SMART" id="SM01204"/>
    </source>
</evidence>
<protein>
    <submittedName>
        <fullName evidence="3">FIST N domain protein</fullName>
    </submittedName>
</protein>
<evidence type="ECO:0000259" key="1">
    <source>
        <dbReference type="SMART" id="SM00897"/>
    </source>
</evidence>
<name>U2MR19_TRESO</name>
<reference evidence="5 6" key="1">
    <citation type="submission" date="2013-08" db="EMBL/GenBank/DDBJ databases">
        <authorList>
            <person name="Durkin A.S."/>
            <person name="Haft D.R."/>
            <person name="McCorrison J."/>
            <person name="Torralba M."/>
            <person name="Gillis M."/>
            <person name="Haft D.H."/>
            <person name="Methe B."/>
            <person name="Sutton G."/>
            <person name="Nelson K.E."/>
        </authorList>
    </citation>
    <scope>NUCLEOTIDE SEQUENCE [LARGE SCALE GENOMIC DNA]</scope>
    <source>
        <strain evidence="4 6">ATCC 35536</strain>
        <strain evidence="3 5">VPI DR56BR1116</strain>
    </source>
</reference>
<accession>U2MR19</accession>
<evidence type="ECO:0000313" key="5">
    <source>
        <dbReference type="Proteomes" id="UP000016412"/>
    </source>
</evidence>
<dbReference type="eggNOG" id="COG3287">
    <property type="taxonomic scope" value="Bacteria"/>
</dbReference>
<dbReference type="AlphaFoldDB" id="U2MR19"/>
<comment type="caution">
    <text evidence="3">The sequence shown here is derived from an EMBL/GenBank/DDBJ whole genome shotgun (WGS) entry which is preliminary data.</text>
</comment>
<evidence type="ECO:0000313" key="4">
    <source>
        <dbReference type="EMBL" id="ERK04075.1"/>
    </source>
</evidence>
<dbReference type="Proteomes" id="UP000016646">
    <property type="component" value="Unassembled WGS sequence"/>
</dbReference>
<feature type="domain" description="FIST" evidence="1">
    <location>
        <begin position="14"/>
        <end position="213"/>
    </location>
</feature>
<gene>
    <name evidence="4" type="ORF">HMPREF0860_1488</name>
    <name evidence="3" type="ORF">HMPREF1325_2533</name>
</gene>
<organism evidence="3 5">
    <name type="scientific">Treponema socranskii subsp. socranskii VPI DR56BR1116 = ATCC 35536</name>
    <dbReference type="NCBI Taxonomy" id="1125725"/>
    <lineage>
        <taxon>Bacteria</taxon>
        <taxon>Pseudomonadati</taxon>
        <taxon>Spirochaetota</taxon>
        <taxon>Spirochaetia</taxon>
        <taxon>Spirochaetales</taxon>
        <taxon>Treponemataceae</taxon>
        <taxon>Treponema</taxon>
    </lineage>
</organism>
<dbReference type="PATRIC" id="fig|1125725.3.peg.1708"/>
<dbReference type="SMART" id="SM01204">
    <property type="entry name" value="FIST_C"/>
    <property type="match status" value="1"/>
</dbReference>
<dbReference type="Pfam" id="PF08495">
    <property type="entry name" value="FIST"/>
    <property type="match status" value="1"/>
</dbReference>